<evidence type="ECO:0000256" key="1">
    <source>
        <dbReference type="SAM" id="Coils"/>
    </source>
</evidence>
<name>A0AA91T1G4_CLALS</name>
<feature type="transmembrane region" description="Helical" evidence="3">
    <location>
        <begin position="210"/>
        <end position="228"/>
    </location>
</feature>
<evidence type="ECO:0000313" key="5">
    <source>
        <dbReference type="Proteomes" id="UP000195602"/>
    </source>
</evidence>
<feature type="coiled-coil region" evidence="1">
    <location>
        <begin position="682"/>
        <end position="861"/>
    </location>
</feature>
<evidence type="ECO:0000256" key="3">
    <source>
        <dbReference type="SAM" id="Phobius"/>
    </source>
</evidence>
<keyword evidence="3" id="KW-1133">Transmembrane helix</keyword>
<reference evidence="4 5" key="1">
    <citation type="submission" date="2017-04" db="EMBL/GenBank/DDBJ databases">
        <title>Draft genome of the yeast Clavispora lusitaniae type strain CBS 6936.</title>
        <authorList>
            <person name="Durrens P."/>
            <person name="Klopp C."/>
            <person name="Biteau N."/>
            <person name="Fitton-Ouhabi V."/>
            <person name="Dementhon K."/>
            <person name="Accoceberry I."/>
            <person name="Sherman D.J."/>
            <person name="Noel T."/>
        </authorList>
    </citation>
    <scope>NUCLEOTIDE SEQUENCE [LARGE SCALE GENOMIC DNA]</scope>
    <source>
        <strain evidence="4 5">CBS 6936</strain>
    </source>
</reference>
<dbReference type="KEGG" id="clus:A9F13_10g01034"/>
<feature type="transmembrane region" description="Helical" evidence="3">
    <location>
        <begin position="50"/>
        <end position="74"/>
    </location>
</feature>
<accession>A0AA91T1G4</accession>
<sequence length="872" mass="97609">MSSRAPDPPYYMSPPPFGPNSTSKPGQTQQAVFPTPNQSSILTPKTNRDVLALLFLLLLLPQGISCIVLTGYILSGSFRTIAGRTISRYLGSSDSSSEYELEAKPTVRYNFYRSELIGDCLQLFSINSFILLVCHYTLPTSWIKYAIVLAKSIVASRLVGSYTTGSTTYVSVVSNAGGSTTTTTSTTFPGSSTQSGTIPQKSDSKFYTSSLLNSLIGFLSVISINYIVKNWLLVLNIPLVLSDIAKFYRNLANASGDQNNYEFSYSSLFSSLFTQSPFFVSYNYLASKKAHFTLDDHKFLGKNTVLTQLVIHICMNYLHLGETSIRTIALLLRETTIVVNYAYLVLCIHVISLTVSPFLSRIFILKDYSKTLDHLSSLTPYVPYSAFKKTGTGNNLAREATSTDSVVVINIEQNQSQQQMALKGHSEPPEMKLDAAVANSEFSLSLASQSVSASNFKIFCMVPAPNKSCFGNKTNHNRTIIDRKRSNSNATPSTTIMDKYFTISIQPIWSWLAAIKILFASPKLFAGQPTTHKSNGQKFINGSVDSCLPMAIASIADSRVVFEVLDQDQFESALSAGFSVRVNSVFWPHVRLFSEESSRKLLLCIYGLTPLYQYEIDLSSEGRQLSHYVVNTTSADRSTQISCSLESSPIQTLQSSLKHTIETLNSLKATFRKIKKDEHKRTTELKKQIDSLKSKIDKYGNREANEGRVSGKLKGLQNSITQLVNEIEQMERLVMESESTNEGMQREYKEEEEYLSQEIASLEKKLAEHELDSAKMKNDVKTVQSEKSSIEAKKKKSIGKYQVREEEIARLNMELKTLKKAMIAKLQRRQKRVHDRFETILPKVNEAIDNLKADLSEYFNENEQRAIEASWE</sequence>
<proteinExistence type="predicted"/>
<comment type="caution">
    <text evidence="4">The sequence shown here is derived from an EMBL/GenBank/DDBJ whole genome shotgun (WGS) entry which is preliminary data.</text>
</comment>
<keyword evidence="1" id="KW-0175">Coiled coil</keyword>
<gene>
    <name evidence="4" type="ORF">A9F13_10g01034</name>
</gene>
<feature type="transmembrane region" description="Helical" evidence="3">
    <location>
        <begin position="263"/>
        <end position="285"/>
    </location>
</feature>
<dbReference type="Proteomes" id="UP000195602">
    <property type="component" value="Unassembled WGS sequence"/>
</dbReference>
<feature type="region of interest" description="Disordered" evidence="2">
    <location>
        <begin position="1"/>
        <end position="40"/>
    </location>
</feature>
<feature type="compositionally biased region" description="Polar residues" evidence="2">
    <location>
        <begin position="20"/>
        <end position="40"/>
    </location>
</feature>
<evidence type="ECO:0000256" key="2">
    <source>
        <dbReference type="SAM" id="MobiDB-lite"/>
    </source>
</evidence>
<keyword evidence="3" id="KW-0812">Transmembrane</keyword>
<protein>
    <recommendedName>
        <fullName evidence="6">Ubiquitination network signaling protein</fullName>
    </recommendedName>
</protein>
<organism evidence="4 5">
    <name type="scientific">Clavispora lusitaniae</name>
    <name type="common">Candida lusitaniae</name>
    <dbReference type="NCBI Taxonomy" id="36911"/>
    <lineage>
        <taxon>Eukaryota</taxon>
        <taxon>Fungi</taxon>
        <taxon>Dikarya</taxon>
        <taxon>Ascomycota</taxon>
        <taxon>Saccharomycotina</taxon>
        <taxon>Pichiomycetes</taxon>
        <taxon>Metschnikowiaceae</taxon>
        <taxon>Clavispora</taxon>
    </lineage>
</organism>
<feature type="compositionally biased region" description="Pro residues" evidence="2">
    <location>
        <begin position="1"/>
        <end position="18"/>
    </location>
</feature>
<dbReference type="EMBL" id="LYUB02000010">
    <property type="protein sequence ID" value="OVF07967.1"/>
    <property type="molecule type" value="Genomic_DNA"/>
</dbReference>
<dbReference type="AlphaFoldDB" id="A0AA91T1G4"/>
<evidence type="ECO:0008006" key="6">
    <source>
        <dbReference type="Google" id="ProtNLM"/>
    </source>
</evidence>
<evidence type="ECO:0000313" key="4">
    <source>
        <dbReference type="EMBL" id="OVF07967.1"/>
    </source>
</evidence>
<keyword evidence="3" id="KW-0472">Membrane</keyword>
<feature type="transmembrane region" description="Helical" evidence="3">
    <location>
        <begin position="341"/>
        <end position="364"/>
    </location>
</feature>